<dbReference type="Proteomes" id="UP000266643">
    <property type="component" value="Unassembled WGS sequence"/>
</dbReference>
<gene>
    <name evidence="2" type="ORF">DYB30_002764</name>
</gene>
<accession>A0A397E845</accession>
<dbReference type="AlphaFoldDB" id="A0A397E845"/>
<feature type="compositionally biased region" description="Polar residues" evidence="1">
    <location>
        <begin position="242"/>
        <end position="262"/>
    </location>
</feature>
<evidence type="ECO:0000313" key="2">
    <source>
        <dbReference type="EMBL" id="RHY75691.1"/>
    </source>
</evidence>
<proteinExistence type="predicted"/>
<sequence length="650" mass="72647">MVEKLLALAQDETCDDDSLLRAIAEATPYEQKVGKATFWVETGTSLASFKDDQIIAAIFEANQDADWACHLDNFVMVNQPRGGDLVVTVAEEATKLAMIGQTMRILDTSYSVITPPTGAGGASRGLDNRFYVDITNIRYNFDSVELMKALRRLKTMPLFQGFRSTIAGTSCHTNAWRIYFCTDDIPTNLIINNHPVDQLRFQGVTYAVYAKLYTPSRVPKRGGRSHHCLDLDSMFATARAAQEQTSSSKRTRTTNGGPASQYHQDEDTVGADADMGGASNPAPPAEPTPTPDGQLPNPFEDPTLMEVEEYTTPKRTTKRKEREPTLTLADWVTPNFFDDLHSIPDIAKWHVDKWGYTKPITTYRVAVRDVDCSTISDSLVKRMYIKNKRLEWHPDNMTLKQVISALQEADQPEVSPASQQVQLQEAIQDMTPESLTLAQRVKPEELWLGLHRSPLQGNVTLSTLYSDDPAGFDQTVRLHSWHRWIASSYLPHSTTFLQGFRTIFHDKPSWAYMQAICGTSDFIPTAPAGANATTLLELEDALSVFELWLAVQMNWLHKSDAWLLYLTSKPVVWLPAQRSVRMLSPTTLFALLHSDLGRKVVSQLSASHPGKWTSILEAIISSGYSYQENSMLLFVPGDSPSLTFGTPLLY</sequence>
<dbReference type="EMBL" id="QUTD01002545">
    <property type="protein sequence ID" value="RHY75691.1"/>
    <property type="molecule type" value="Genomic_DNA"/>
</dbReference>
<feature type="region of interest" description="Disordered" evidence="1">
    <location>
        <begin position="239"/>
        <end position="303"/>
    </location>
</feature>
<comment type="caution">
    <text evidence="2">The sequence shown here is derived from an EMBL/GenBank/DDBJ whole genome shotgun (WGS) entry which is preliminary data.</text>
</comment>
<feature type="compositionally biased region" description="Pro residues" evidence="1">
    <location>
        <begin position="281"/>
        <end position="290"/>
    </location>
</feature>
<organism evidence="2 3">
    <name type="scientific">Aphanomyces astaci</name>
    <name type="common">Crayfish plague agent</name>
    <dbReference type="NCBI Taxonomy" id="112090"/>
    <lineage>
        <taxon>Eukaryota</taxon>
        <taxon>Sar</taxon>
        <taxon>Stramenopiles</taxon>
        <taxon>Oomycota</taxon>
        <taxon>Saprolegniomycetes</taxon>
        <taxon>Saprolegniales</taxon>
        <taxon>Verrucalvaceae</taxon>
        <taxon>Aphanomyces</taxon>
    </lineage>
</organism>
<reference evidence="2 3" key="1">
    <citation type="submission" date="2018-08" db="EMBL/GenBank/DDBJ databases">
        <title>Aphanomyces genome sequencing and annotation.</title>
        <authorList>
            <person name="Minardi D."/>
            <person name="Oidtmann B."/>
            <person name="Van Der Giezen M."/>
            <person name="Studholme D.J."/>
        </authorList>
    </citation>
    <scope>NUCLEOTIDE SEQUENCE [LARGE SCALE GENOMIC DNA]</scope>
    <source>
        <strain evidence="2 3">D2</strain>
    </source>
</reference>
<evidence type="ECO:0000256" key="1">
    <source>
        <dbReference type="SAM" id="MobiDB-lite"/>
    </source>
</evidence>
<evidence type="ECO:0000313" key="3">
    <source>
        <dbReference type="Proteomes" id="UP000266643"/>
    </source>
</evidence>
<dbReference type="VEuPathDB" id="FungiDB:H257_16088"/>
<protein>
    <submittedName>
        <fullName evidence="2">Uncharacterized protein</fullName>
    </submittedName>
</protein>
<name>A0A397E845_APHAT</name>